<dbReference type="InterPro" id="IPR015760">
    <property type="entry name" value="TIF_IF2"/>
</dbReference>
<evidence type="ECO:0000256" key="7">
    <source>
        <dbReference type="ARBA" id="ARBA00022917"/>
    </source>
</evidence>
<feature type="compositionally biased region" description="Basic and acidic residues" evidence="12">
    <location>
        <begin position="229"/>
        <end position="273"/>
    </location>
</feature>
<dbReference type="Pfam" id="PF04760">
    <property type="entry name" value="IF2_N"/>
    <property type="match status" value="1"/>
</dbReference>
<comment type="caution">
    <text evidence="14">The sequence shown here is derived from an EMBL/GenBank/DDBJ whole genome shotgun (WGS) entry which is preliminary data.</text>
</comment>
<feature type="compositionally biased region" description="Gly residues" evidence="12">
    <location>
        <begin position="384"/>
        <end position="395"/>
    </location>
</feature>
<dbReference type="InterPro" id="IPR000178">
    <property type="entry name" value="TF_IF2_bacterial-like"/>
</dbReference>
<dbReference type="SUPFAM" id="SSF52540">
    <property type="entry name" value="P-loop containing nucleoside triphosphate hydrolases"/>
    <property type="match status" value="1"/>
</dbReference>
<evidence type="ECO:0000256" key="6">
    <source>
        <dbReference type="ARBA" id="ARBA00022741"/>
    </source>
</evidence>
<dbReference type="NCBIfam" id="TIGR00231">
    <property type="entry name" value="small_GTP"/>
    <property type="match status" value="1"/>
</dbReference>
<dbReference type="GO" id="GO:0005525">
    <property type="term" value="F:GTP binding"/>
    <property type="evidence" value="ECO:0007669"/>
    <property type="project" value="UniProtKB-KW"/>
</dbReference>
<dbReference type="Pfam" id="PF22042">
    <property type="entry name" value="EF-G_D2"/>
    <property type="match status" value="1"/>
</dbReference>
<dbReference type="AlphaFoldDB" id="A0A8T4HE25"/>
<evidence type="ECO:0000256" key="4">
    <source>
        <dbReference type="ARBA" id="ARBA00022490"/>
    </source>
</evidence>
<dbReference type="HAMAP" id="MF_00100_B">
    <property type="entry name" value="IF_2_B"/>
    <property type="match status" value="1"/>
</dbReference>
<dbReference type="FunFam" id="3.40.50.300:FF:000019">
    <property type="entry name" value="Translation initiation factor IF-2"/>
    <property type="match status" value="1"/>
</dbReference>
<evidence type="ECO:0000259" key="13">
    <source>
        <dbReference type="PROSITE" id="PS51722"/>
    </source>
</evidence>
<feature type="region of interest" description="Disordered" evidence="12">
    <location>
        <begin position="71"/>
        <end position="273"/>
    </location>
</feature>
<dbReference type="InterPro" id="IPR027417">
    <property type="entry name" value="P-loop_NTPase"/>
</dbReference>
<accession>A0A8T4HE25</accession>
<feature type="compositionally biased region" description="Basic and acidic residues" evidence="12">
    <location>
        <begin position="432"/>
        <end position="447"/>
    </location>
</feature>
<dbReference type="FunFam" id="2.40.30.10:FF:000007">
    <property type="entry name" value="Translation initiation factor IF-2"/>
    <property type="match status" value="1"/>
</dbReference>
<keyword evidence="4 9" id="KW-0963">Cytoplasm</keyword>
<dbReference type="InterPro" id="IPR036925">
    <property type="entry name" value="TIF_IF2_dom3_sf"/>
</dbReference>
<keyword evidence="15" id="KW-1185">Reference proteome</keyword>
<dbReference type="FunFam" id="3.40.50.10050:FF:000001">
    <property type="entry name" value="Translation initiation factor IF-2"/>
    <property type="match status" value="1"/>
</dbReference>
<evidence type="ECO:0000256" key="5">
    <source>
        <dbReference type="ARBA" id="ARBA00022540"/>
    </source>
</evidence>
<dbReference type="InterPro" id="IPR005225">
    <property type="entry name" value="Small_GTP-bd"/>
</dbReference>
<evidence type="ECO:0000256" key="9">
    <source>
        <dbReference type="HAMAP-Rule" id="MF_00100"/>
    </source>
</evidence>
<dbReference type="InterPro" id="IPR004161">
    <property type="entry name" value="EFTu-like_2"/>
</dbReference>
<dbReference type="GO" id="GO:0003924">
    <property type="term" value="F:GTPase activity"/>
    <property type="evidence" value="ECO:0007669"/>
    <property type="project" value="UniProtKB-UniRule"/>
</dbReference>
<comment type="subcellular location">
    <subcellularLocation>
        <location evidence="1 9 11">Cytoplasm</location>
    </subcellularLocation>
</comment>
<comment type="caution">
    <text evidence="9">Lacks conserved residue(s) required for the propagation of feature annotation.</text>
</comment>
<feature type="domain" description="Tr-type G" evidence="13">
    <location>
        <begin position="576"/>
        <end position="746"/>
    </location>
</feature>
<evidence type="ECO:0000256" key="3">
    <source>
        <dbReference type="ARBA" id="ARBA00020675"/>
    </source>
</evidence>
<feature type="binding site" evidence="9">
    <location>
        <begin position="632"/>
        <end position="636"/>
    </location>
    <ligand>
        <name>GTP</name>
        <dbReference type="ChEBI" id="CHEBI:37565"/>
    </ligand>
</feature>
<dbReference type="SUPFAM" id="SSF52156">
    <property type="entry name" value="Initiation factor IF2/eIF5b, domain 3"/>
    <property type="match status" value="1"/>
</dbReference>
<dbReference type="CDD" id="cd03692">
    <property type="entry name" value="mtIF2_IVc"/>
    <property type="match status" value="1"/>
</dbReference>
<organism evidence="14 15">
    <name type="scientific">Rhinopithecimicrobium faecis</name>
    <dbReference type="NCBI Taxonomy" id="2820698"/>
    <lineage>
        <taxon>Bacteria</taxon>
        <taxon>Pseudomonadati</taxon>
        <taxon>Bacteroidota</taxon>
        <taxon>Sphingobacteriia</taxon>
        <taxon>Sphingobacteriales</taxon>
        <taxon>Sphingobacteriaceae</taxon>
        <taxon>Rhinopithecimicrobium</taxon>
    </lineage>
</organism>
<keyword evidence="5 9" id="KW-0396">Initiation factor</keyword>
<evidence type="ECO:0000256" key="12">
    <source>
        <dbReference type="SAM" id="MobiDB-lite"/>
    </source>
</evidence>
<protein>
    <recommendedName>
        <fullName evidence="3 9">Translation initiation factor IF-2</fullName>
    </recommendedName>
</protein>
<dbReference type="PANTHER" id="PTHR43381">
    <property type="entry name" value="TRANSLATION INITIATION FACTOR IF-2-RELATED"/>
    <property type="match status" value="1"/>
</dbReference>
<dbReference type="RefSeq" id="WP_353546458.1">
    <property type="nucleotide sequence ID" value="NZ_JAGKSB010000004.1"/>
</dbReference>
<keyword evidence="6 9" id="KW-0547">Nucleotide-binding</keyword>
<feature type="binding site" evidence="9">
    <location>
        <begin position="686"/>
        <end position="689"/>
    </location>
    <ligand>
        <name>GTP</name>
        <dbReference type="ChEBI" id="CHEBI:37565"/>
    </ligand>
</feature>
<dbReference type="InterPro" id="IPR009000">
    <property type="entry name" value="Transl_B-barrel_sf"/>
</dbReference>
<feature type="compositionally biased region" description="Basic and acidic residues" evidence="12">
    <location>
        <begin position="152"/>
        <end position="199"/>
    </location>
</feature>
<feature type="binding site" evidence="9">
    <location>
        <begin position="585"/>
        <end position="592"/>
    </location>
    <ligand>
        <name>GTP</name>
        <dbReference type="ChEBI" id="CHEBI:37565"/>
    </ligand>
</feature>
<dbReference type="FunFam" id="2.40.30.10:FF:000008">
    <property type="entry name" value="Translation initiation factor IF-2"/>
    <property type="match status" value="1"/>
</dbReference>
<evidence type="ECO:0000256" key="11">
    <source>
        <dbReference type="RuleBase" id="RU000645"/>
    </source>
</evidence>
<dbReference type="Pfam" id="PF00009">
    <property type="entry name" value="GTP_EFTU"/>
    <property type="match status" value="1"/>
</dbReference>
<evidence type="ECO:0000313" key="14">
    <source>
        <dbReference type="EMBL" id="MBP3942971.1"/>
    </source>
</evidence>
<dbReference type="Proteomes" id="UP000679691">
    <property type="component" value="Unassembled WGS sequence"/>
</dbReference>
<evidence type="ECO:0000256" key="10">
    <source>
        <dbReference type="RuleBase" id="RU000644"/>
    </source>
</evidence>
<dbReference type="InterPro" id="IPR006847">
    <property type="entry name" value="IF2_N"/>
</dbReference>
<dbReference type="EMBL" id="JAGKSB010000004">
    <property type="protein sequence ID" value="MBP3942971.1"/>
    <property type="molecule type" value="Genomic_DNA"/>
</dbReference>
<gene>
    <name evidence="9 14" type="primary">infB</name>
    <name evidence="14" type="ORF">J5U18_05220</name>
</gene>
<keyword evidence="7 9" id="KW-0648">Protein biosynthesis</keyword>
<reference evidence="14" key="1">
    <citation type="submission" date="2021-03" db="EMBL/GenBank/DDBJ databases">
        <authorList>
            <person name="Lu T."/>
            <person name="Wang Q."/>
            <person name="Han X."/>
        </authorList>
    </citation>
    <scope>NUCLEOTIDE SEQUENCE</scope>
    <source>
        <strain evidence="14">WQ 2009</strain>
    </source>
</reference>
<dbReference type="Gene3D" id="3.40.50.300">
    <property type="entry name" value="P-loop containing nucleotide triphosphate hydrolases"/>
    <property type="match status" value="1"/>
</dbReference>
<dbReference type="Pfam" id="PF03144">
    <property type="entry name" value="GTP_EFTU_D2"/>
    <property type="match status" value="1"/>
</dbReference>
<dbReference type="GO" id="GO:0005737">
    <property type="term" value="C:cytoplasm"/>
    <property type="evidence" value="ECO:0007669"/>
    <property type="project" value="UniProtKB-SubCell"/>
</dbReference>
<dbReference type="PROSITE" id="PS51722">
    <property type="entry name" value="G_TR_2"/>
    <property type="match status" value="1"/>
</dbReference>
<dbReference type="CDD" id="cd01887">
    <property type="entry name" value="IF2_eIF5B"/>
    <property type="match status" value="1"/>
</dbReference>
<sequence length="1077" mass="116573">MTEGKSINLLKAAKELNIGISTAVDCLVKKGYDVDAKPNTKLSGEMYNVLLKEYQGDKNVKDEAKQIVIGKIRREEAPAGNQSAAPKESPVNAKDETAPEVAKSTPEAAKPTPAEKSEKSIPSEPAVEASKSTPEITPVAPNHSQGGMKVIGKIDLDALKKGNKSQKENKKEQVVEPKAEKPVVQEKQQPEVKKEEKVAQPKVEQPIPTPAKVEKVAAAAPLEQVKPNAEVKEEKPKQPEVKAETPKVEEKKVVEEKPKAEKATPKAPVVEEKKNEIKPDEVIRARAESLTGPKVIGKIILPAARPSHKDRPVASSSNATNDPKRKRKRTNNTGPGQHNTNSNNPNQPHHANRGGQGNNAGTGNNQNSTHPNTNRPAGAPGQNRGPGGPNRGPGGPNSHNNNRPGGPNRGPGGANRGPNQGGYQGGYQGRNKPNEPKEEPTEKEIQDQIKATLARLSGAGKSGKFAQRAKLRRQKRDDVASHAEEEALAQEMMSTILRVTEFVTANELANLMDVQVTQIIATCMSLGMFVSINQRLDAETLSIVAEEFGYQLEFIKPEDEESADLEEEDNADSLVTRAPIVTVMGHVDHGKTSLLDYVRKANVTSGEAGGITQHIGAYAVRLEDGRKVTFLDTPGHEAFTAMRARGAQVTDIAIIVIAADDAVMPQTKEAINHAMAANVPIVFAFTKIDKPGANPDRVREQLSVMNILVEDWGGKYQCQEISGKTGLNVDLLLEKVLLEAEMLDLKADPKKRAVGSVVEAALDKGRGIVTTVLIQGGTLRVGDAILAGSHSGKVKALTNERGERVKEAGPSMPVQILGMSGAPTAGDKFYVLESESEARQVANKRLQLQREQGMRAQKHITLDEIGRRLAIGNFKELNVIVKGDVDGSIEALSDSLLKLSTDEIQVNVIHKSVGQISESDVLLASASDAIIIGFQVRPSQGARKLAEAEQIDIRLYSIIYDAIEELKSAMEGMLAPKFEEKIVANVEIRETFKITKVGTIAGCMVLDGKINRNHEIRIIRDGVVVHTGKLASLKRYKDDVKEVASGYECGLNIDRYNDIKVGDIVEAYEQVEVKRKL</sequence>
<dbReference type="Gene3D" id="2.40.30.10">
    <property type="entry name" value="Translation factors"/>
    <property type="match status" value="2"/>
</dbReference>
<evidence type="ECO:0000256" key="8">
    <source>
        <dbReference type="ARBA" id="ARBA00023134"/>
    </source>
</evidence>
<dbReference type="PROSITE" id="PS01176">
    <property type="entry name" value="IF2"/>
    <property type="match status" value="1"/>
</dbReference>
<dbReference type="InterPro" id="IPR000795">
    <property type="entry name" value="T_Tr_GTP-bd_dom"/>
</dbReference>
<feature type="compositionally biased region" description="Gly residues" evidence="12">
    <location>
        <begin position="407"/>
        <end position="428"/>
    </location>
</feature>
<dbReference type="InterPro" id="IPR053905">
    <property type="entry name" value="EF-G-like_DII"/>
</dbReference>
<comment type="similarity">
    <text evidence="2 9 10">Belongs to the TRAFAC class translation factor GTPase superfamily. Classic translation factor GTPase family. IF-2 subfamily.</text>
</comment>
<keyword evidence="8 9" id="KW-0342">GTP-binding</keyword>
<feature type="compositionally biased region" description="Polar residues" evidence="12">
    <location>
        <begin position="331"/>
        <end position="349"/>
    </location>
</feature>
<dbReference type="GO" id="GO:0003743">
    <property type="term" value="F:translation initiation factor activity"/>
    <property type="evidence" value="ECO:0007669"/>
    <property type="project" value="UniProtKB-UniRule"/>
</dbReference>
<dbReference type="InterPro" id="IPR023115">
    <property type="entry name" value="TIF_IF2_dom3"/>
</dbReference>
<evidence type="ECO:0000313" key="15">
    <source>
        <dbReference type="Proteomes" id="UP000679691"/>
    </source>
</evidence>
<name>A0A8T4HE25_9SPHI</name>
<dbReference type="CDD" id="cd03702">
    <property type="entry name" value="IF2_mtIF2_II"/>
    <property type="match status" value="1"/>
</dbReference>
<feature type="region of interest" description="Disordered" evidence="12">
    <location>
        <begin position="289"/>
        <end position="479"/>
    </location>
</feature>
<evidence type="ECO:0000256" key="2">
    <source>
        <dbReference type="ARBA" id="ARBA00007733"/>
    </source>
</evidence>
<dbReference type="NCBIfam" id="TIGR00487">
    <property type="entry name" value="IF-2"/>
    <property type="match status" value="1"/>
</dbReference>
<dbReference type="Gene3D" id="3.40.50.10050">
    <property type="entry name" value="Translation initiation factor IF- 2, domain 3"/>
    <property type="match status" value="1"/>
</dbReference>
<feature type="compositionally biased region" description="Low complexity" evidence="12">
    <location>
        <begin position="396"/>
        <end position="406"/>
    </location>
</feature>
<proteinExistence type="inferred from homology"/>
<dbReference type="Pfam" id="PF11987">
    <property type="entry name" value="IF-2"/>
    <property type="match status" value="1"/>
</dbReference>
<comment type="function">
    <text evidence="9 10">One of the essential components for the initiation of protein synthesis. Protects formylmethionyl-tRNA from spontaneous hydrolysis and promotes its binding to the 30S ribosomal subunits. Also involved in the hydrolysis of GTP during the formation of the 70S ribosomal complex.</text>
</comment>
<evidence type="ECO:0000256" key="1">
    <source>
        <dbReference type="ARBA" id="ARBA00004496"/>
    </source>
</evidence>
<dbReference type="SUPFAM" id="SSF50447">
    <property type="entry name" value="Translation proteins"/>
    <property type="match status" value="2"/>
</dbReference>
<dbReference type="PANTHER" id="PTHR43381:SF5">
    <property type="entry name" value="TR-TYPE G DOMAIN-CONTAINING PROTEIN"/>
    <property type="match status" value="1"/>
</dbReference>
<dbReference type="InterPro" id="IPR044145">
    <property type="entry name" value="IF2_II"/>
</dbReference>